<reference evidence="2" key="1">
    <citation type="submission" date="2016-04" db="EMBL/GenBank/DDBJ databases">
        <authorList>
            <person name="Nguyen H.D."/>
            <person name="Samba Siva P."/>
            <person name="Cullis J."/>
            <person name="Levesque C.A."/>
            <person name="Hambleton S."/>
        </authorList>
    </citation>
    <scope>NUCLEOTIDE SEQUENCE</scope>
    <source>
        <strain evidence="2">DAOMC 236416</strain>
    </source>
</reference>
<evidence type="ECO:0000313" key="2">
    <source>
        <dbReference type="EMBL" id="KAE8241881.1"/>
    </source>
</evidence>
<feature type="compositionally biased region" description="Low complexity" evidence="1">
    <location>
        <begin position="1"/>
        <end position="14"/>
    </location>
</feature>
<organism evidence="2 3">
    <name type="scientific">Tilletia indica</name>
    <dbReference type="NCBI Taxonomy" id="43049"/>
    <lineage>
        <taxon>Eukaryota</taxon>
        <taxon>Fungi</taxon>
        <taxon>Dikarya</taxon>
        <taxon>Basidiomycota</taxon>
        <taxon>Ustilaginomycotina</taxon>
        <taxon>Exobasidiomycetes</taxon>
        <taxon>Tilletiales</taxon>
        <taxon>Tilletiaceae</taxon>
        <taxon>Tilletia</taxon>
    </lineage>
</organism>
<accession>A0A8T8SL45</accession>
<comment type="caution">
    <text evidence="2">The sequence shown here is derived from an EMBL/GenBank/DDBJ whole genome shotgun (WGS) entry which is preliminary data.</text>
</comment>
<keyword evidence="3" id="KW-1185">Reference proteome</keyword>
<sequence>MAHPAGAHPCGPAHQSSQQSHRFPLLLDDERPQLLVLQPLHINTALTSTTSASVSTSAACVWCHSAHHGAHLREHLVQSSPPPIPRQGLLRTMTTYRFIERSRAATSGAAPTSPPSPLSTRPQGSATWDGGRSWSRCSGRTESNLPHPQANLDYCFDRGDID</sequence>
<gene>
    <name evidence="2" type="ORF">A4X13_0g7220</name>
</gene>
<feature type="region of interest" description="Disordered" evidence="1">
    <location>
        <begin position="102"/>
        <end position="142"/>
    </location>
</feature>
<evidence type="ECO:0000256" key="1">
    <source>
        <dbReference type="SAM" id="MobiDB-lite"/>
    </source>
</evidence>
<reference evidence="2" key="2">
    <citation type="journal article" date="2019" name="IMA Fungus">
        <title>Genome sequencing and comparison of five Tilletia species to identify candidate genes for the detection of regulated species infecting wheat.</title>
        <authorList>
            <person name="Nguyen H.D.T."/>
            <person name="Sultana T."/>
            <person name="Kesanakurti P."/>
            <person name="Hambleton S."/>
        </authorList>
    </citation>
    <scope>NUCLEOTIDE SEQUENCE</scope>
    <source>
        <strain evidence="2">DAOMC 236416</strain>
    </source>
</reference>
<evidence type="ECO:0000313" key="3">
    <source>
        <dbReference type="Proteomes" id="UP000077521"/>
    </source>
</evidence>
<proteinExistence type="predicted"/>
<feature type="region of interest" description="Disordered" evidence="1">
    <location>
        <begin position="1"/>
        <end position="21"/>
    </location>
</feature>
<dbReference type="EMBL" id="LWDF02000839">
    <property type="protein sequence ID" value="KAE8241881.1"/>
    <property type="molecule type" value="Genomic_DNA"/>
</dbReference>
<dbReference type="AlphaFoldDB" id="A0A8T8SL45"/>
<name>A0A8T8SL45_9BASI</name>
<dbReference type="Proteomes" id="UP000077521">
    <property type="component" value="Unassembled WGS sequence"/>
</dbReference>
<protein>
    <submittedName>
        <fullName evidence="2">Uncharacterized protein</fullName>
    </submittedName>
</protein>